<dbReference type="PANTHER" id="PTHR43333">
    <property type="entry name" value="2-HACID_DH_C DOMAIN-CONTAINING PROTEIN"/>
    <property type="match status" value="1"/>
</dbReference>
<sequence length="304" mass="32123">MITVWLPEHESEELMGGLPEGVRADVWTGGALPSSQGEVEIVIPPFDVEEGGLAVLSDLPRLKLVQLESVGVDWVLPYLPDGVALCNARGAYDAAVAEWVVATVLTRLRELPRFALAQQEGRWDYAHSDSLEGKTVLVVGYGSIGRTLAGVLKVFGANVIGVASRARDGVRGADELPDLVPQADIVVLLAPATARTRGMVDAEFLKRMHDGAMLVNAGRGALVDTEALTAELNSGRLFAALDVTDPEPLPEGHPLWSAPGLVLTPHVAGSNGTPMAKAMALAKAQFVRYANGEPLVNVIGPDGY</sequence>
<dbReference type="AlphaFoldDB" id="A0A1I6FG17"/>
<accession>A0A1I6FG17</accession>
<feature type="domain" description="D-isomer specific 2-hydroxyacid dehydrogenase NAD-binding" evidence="3">
    <location>
        <begin position="102"/>
        <end position="268"/>
    </location>
</feature>
<dbReference type="Proteomes" id="UP000198583">
    <property type="component" value="Unassembled WGS sequence"/>
</dbReference>
<dbReference type="RefSeq" id="WP_218164712.1">
    <property type="nucleotide sequence ID" value="NZ_FOYL01000015.1"/>
</dbReference>
<dbReference type="EMBL" id="FOYL01000015">
    <property type="protein sequence ID" value="SFR28727.1"/>
    <property type="molecule type" value="Genomic_DNA"/>
</dbReference>
<keyword evidence="2" id="KW-0520">NAD</keyword>
<evidence type="ECO:0000256" key="2">
    <source>
        <dbReference type="ARBA" id="ARBA00023027"/>
    </source>
</evidence>
<evidence type="ECO:0000259" key="3">
    <source>
        <dbReference type="Pfam" id="PF02826"/>
    </source>
</evidence>
<dbReference type="Gene3D" id="3.40.50.720">
    <property type="entry name" value="NAD(P)-binding Rossmann-like Domain"/>
    <property type="match status" value="2"/>
</dbReference>
<protein>
    <submittedName>
        <fullName evidence="4">Phosphoglycerate dehydrogenase</fullName>
    </submittedName>
</protein>
<reference evidence="5" key="1">
    <citation type="submission" date="2016-10" db="EMBL/GenBank/DDBJ databases">
        <authorList>
            <person name="Varghese N."/>
            <person name="Submissions S."/>
        </authorList>
    </citation>
    <scope>NUCLEOTIDE SEQUENCE [LARGE SCALE GENOMIC DNA]</scope>
    <source>
        <strain evidence="5">DSM 44232</strain>
    </source>
</reference>
<proteinExistence type="predicted"/>
<dbReference type="GO" id="GO:0016616">
    <property type="term" value="F:oxidoreductase activity, acting on the CH-OH group of donors, NAD or NADP as acceptor"/>
    <property type="evidence" value="ECO:0007669"/>
    <property type="project" value="UniProtKB-ARBA"/>
</dbReference>
<evidence type="ECO:0000313" key="5">
    <source>
        <dbReference type="Proteomes" id="UP000198583"/>
    </source>
</evidence>
<evidence type="ECO:0000313" key="4">
    <source>
        <dbReference type="EMBL" id="SFR28727.1"/>
    </source>
</evidence>
<dbReference type="PROSITE" id="PS00671">
    <property type="entry name" value="D_2_HYDROXYACID_DH_3"/>
    <property type="match status" value="1"/>
</dbReference>
<evidence type="ECO:0000256" key="1">
    <source>
        <dbReference type="ARBA" id="ARBA00023002"/>
    </source>
</evidence>
<dbReference type="InterPro" id="IPR029753">
    <property type="entry name" value="D-isomer_DH_CS"/>
</dbReference>
<organism evidence="4 5">
    <name type="scientific">Lentzea waywayandensis</name>
    <dbReference type="NCBI Taxonomy" id="84724"/>
    <lineage>
        <taxon>Bacteria</taxon>
        <taxon>Bacillati</taxon>
        <taxon>Actinomycetota</taxon>
        <taxon>Actinomycetes</taxon>
        <taxon>Pseudonocardiales</taxon>
        <taxon>Pseudonocardiaceae</taxon>
        <taxon>Lentzea</taxon>
    </lineage>
</organism>
<dbReference type="GO" id="GO:0051287">
    <property type="term" value="F:NAD binding"/>
    <property type="evidence" value="ECO:0007669"/>
    <property type="project" value="InterPro"/>
</dbReference>
<dbReference type="SUPFAM" id="SSF51735">
    <property type="entry name" value="NAD(P)-binding Rossmann-fold domains"/>
    <property type="match status" value="1"/>
</dbReference>
<dbReference type="STRING" id="84724.SAMN04488564_11535"/>
<keyword evidence="1" id="KW-0560">Oxidoreductase</keyword>
<dbReference type="Pfam" id="PF02826">
    <property type="entry name" value="2-Hacid_dh_C"/>
    <property type="match status" value="1"/>
</dbReference>
<name>A0A1I6FG17_9PSEU</name>
<dbReference type="PANTHER" id="PTHR43333:SF1">
    <property type="entry name" value="D-ISOMER SPECIFIC 2-HYDROXYACID DEHYDROGENASE NAD-BINDING DOMAIN-CONTAINING PROTEIN"/>
    <property type="match status" value="1"/>
</dbReference>
<gene>
    <name evidence="4" type="ORF">SAMN04488564_11535</name>
</gene>
<dbReference type="InterPro" id="IPR006140">
    <property type="entry name" value="D-isomer_DH_NAD-bd"/>
</dbReference>
<dbReference type="CDD" id="cd12166">
    <property type="entry name" value="2-Hacid_dh_7"/>
    <property type="match status" value="1"/>
</dbReference>
<keyword evidence="5" id="KW-1185">Reference proteome</keyword>
<dbReference type="InterPro" id="IPR036291">
    <property type="entry name" value="NAD(P)-bd_dom_sf"/>
</dbReference>